<feature type="region of interest" description="Disordered" evidence="1">
    <location>
        <begin position="364"/>
        <end position="442"/>
    </location>
</feature>
<dbReference type="AlphaFoldDB" id="A0AAV7DXS0"/>
<feature type="region of interest" description="Disordered" evidence="1">
    <location>
        <begin position="91"/>
        <end position="123"/>
    </location>
</feature>
<keyword evidence="2" id="KW-0812">Transmembrane</keyword>
<proteinExistence type="predicted"/>
<evidence type="ECO:0000313" key="3">
    <source>
        <dbReference type="EMBL" id="KAG9440991.1"/>
    </source>
</evidence>
<feature type="compositionally biased region" description="Polar residues" evidence="1">
    <location>
        <begin position="188"/>
        <end position="197"/>
    </location>
</feature>
<feature type="region of interest" description="Disordered" evidence="1">
    <location>
        <begin position="188"/>
        <end position="210"/>
    </location>
</feature>
<accession>A0AAV7DXS0</accession>
<keyword evidence="4" id="KW-1185">Reference proteome</keyword>
<dbReference type="Proteomes" id="UP000825729">
    <property type="component" value="Unassembled WGS sequence"/>
</dbReference>
<feature type="transmembrane region" description="Helical" evidence="2">
    <location>
        <begin position="50"/>
        <end position="72"/>
    </location>
</feature>
<name>A0AAV7DXS0_ARIFI</name>
<protein>
    <submittedName>
        <fullName evidence="3">Uncharacterized protein</fullName>
    </submittedName>
</protein>
<evidence type="ECO:0000256" key="2">
    <source>
        <dbReference type="SAM" id="Phobius"/>
    </source>
</evidence>
<dbReference type="EMBL" id="JAINDJ010000007">
    <property type="protein sequence ID" value="KAG9440991.1"/>
    <property type="molecule type" value="Genomic_DNA"/>
</dbReference>
<feature type="region of interest" description="Disordered" evidence="1">
    <location>
        <begin position="1"/>
        <end position="34"/>
    </location>
</feature>
<feature type="compositionally biased region" description="Gly residues" evidence="1">
    <location>
        <begin position="105"/>
        <end position="115"/>
    </location>
</feature>
<organism evidence="3 4">
    <name type="scientific">Aristolochia fimbriata</name>
    <name type="common">White veined hardy Dutchman's pipe vine</name>
    <dbReference type="NCBI Taxonomy" id="158543"/>
    <lineage>
        <taxon>Eukaryota</taxon>
        <taxon>Viridiplantae</taxon>
        <taxon>Streptophyta</taxon>
        <taxon>Embryophyta</taxon>
        <taxon>Tracheophyta</taxon>
        <taxon>Spermatophyta</taxon>
        <taxon>Magnoliopsida</taxon>
        <taxon>Magnoliidae</taxon>
        <taxon>Piperales</taxon>
        <taxon>Aristolochiaceae</taxon>
        <taxon>Aristolochia</taxon>
    </lineage>
</organism>
<reference evidence="3 4" key="1">
    <citation type="submission" date="2021-07" db="EMBL/GenBank/DDBJ databases">
        <title>The Aristolochia fimbriata genome: insights into angiosperm evolution, floral development and chemical biosynthesis.</title>
        <authorList>
            <person name="Jiao Y."/>
        </authorList>
    </citation>
    <scope>NUCLEOTIDE SEQUENCE [LARGE SCALE GENOMIC DNA]</scope>
    <source>
        <strain evidence="3">IBCAS-2021</strain>
        <tissue evidence="3">Leaf</tissue>
    </source>
</reference>
<evidence type="ECO:0000313" key="4">
    <source>
        <dbReference type="Proteomes" id="UP000825729"/>
    </source>
</evidence>
<keyword evidence="2" id="KW-0472">Membrane</keyword>
<feature type="region of interest" description="Disordered" evidence="1">
    <location>
        <begin position="473"/>
        <end position="493"/>
    </location>
</feature>
<keyword evidence="2" id="KW-1133">Transmembrane helix</keyword>
<comment type="caution">
    <text evidence="3">The sequence shown here is derived from an EMBL/GenBank/DDBJ whole genome shotgun (WGS) entry which is preliminary data.</text>
</comment>
<evidence type="ECO:0000256" key="1">
    <source>
        <dbReference type="SAM" id="MobiDB-lite"/>
    </source>
</evidence>
<sequence>MVSKKWEKKKNKSTATGSSVAEEPPRQQSPPDPPPRLLHLLMAIRPRNRIWPLTPICLLLVPLVSKFLLLLLRLRLLMAAVPTGIKEDEIKEEEDKKAEKKKGKGYGCGSEGGSSSGDRVSGSGGRDLVIRFPRLTAAHAAGAFTLPGRLQPVPAERWSDLPVSSNFSISAASTANDAAFALSANKNKSTAAGSSRPSTPPVEAPAPTHGRSLEKSHMAFYRHLPAPRPSGVQVPAAPAAAAPACGRNPNRSPEKRHMTCYRHPSAPRPTAFQVPTAPSALAPTRVIKEDEMREEEDKKAEKKKGKGYGLWLRTRLQLWRRGLRFRGRGLRVIRFHGLTAAHEAGTFTLPGRLQPVLAKRRVGGAASPAVSRPSTPPIEALAPTQGRSPEKSHMASYRHLPAPRPADVQVPTAPAAPAPAHGRSPNRSPEKWHMTSKRHLRAPRPTVVQVPAAPGAPAPTRFAVIAEKRSRSLRSLRKKMSKRTEYQDENRMY</sequence>
<gene>
    <name evidence="3" type="ORF">H6P81_016845</name>
</gene>
<feature type="compositionally biased region" description="Basic residues" evidence="1">
    <location>
        <begin position="1"/>
        <end position="12"/>
    </location>
</feature>
<feature type="compositionally biased region" description="Basic and acidic residues" evidence="1">
    <location>
        <begin position="482"/>
        <end position="493"/>
    </location>
</feature>